<dbReference type="SUPFAM" id="SSF46689">
    <property type="entry name" value="Homeodomain-like"/>
    <property type="match status" value="1"/>
</dbReference>
<evidence type="ECO:0000256" key="1">
    <source>
        <dbReference type="ARBA" id="ARBA00023125"/>
    </source>
</evidence>
<dbReference type="Pfam" id="PF00440">
    <property type="entry name" value="TetR_N"/>
    <property type="match status" value="1"/>
</dbReference>
<protein>
    <submittedName>
        <fullName evidence="3">AcrR family transcriptional regulator</fullName>
    </submittedName>
</protein>
<name>A0A7W9UJP2_9NOCA</name>
<evidence type="ECO:0000313" key="3">
    <source>
        <dbReference type="EMBL" id="MBB5914880.1"/>
    </source>
</evidence>
<reference evidence="3 4" key="1">
    <citation type="submission" date="2020-08" db="EMBL/GenBank/DDBJ databases">
        <title>Sequencing the genomes of 1000 actinobacteria strains.</title>
        <authorList>
            <person name="Klenk H.-P."/>
        </authorList>
    </citation>
    <scope>NUCLEOTIDE SEQUENCE [LARGE SCALE GENOMIC DNA]</scope>
    <source>
        <strain evidence="3 4">DSM 43582</strain>
    </source>
</reference>
<gene>
    <name evidence="3" type="ORF">BJY24_003747</name>
</gene>
<accession>A0A7W9UJP2</accession>
<dbReference type="AlphaFoldDB" id="A0A7W9UJP2"/>
<sequence length="175" mass="18810">MAGKISWLESGLVILGASGPTALTIDRLVAETGVSTGSFYHHFRGMQGYKAALLEHFESVHTTHYIQEVEATAGLDARGRLELLVDLVLDSDEPANIELAISAWALSEPLAAAAKQRVDKTRVDFLHGLLLQGGCTEDDARATAGILYLMVLGAASMRPAMPPEELRALCERVLP</sequence>
<comment type="caution">
    <text evidence="3">The sequence shown here is derived from an EMBL/GenBank/DDBJ whole genome shotgun (WGS) entry which is preliminary data.</text>
</comment>
<keyword evidence="1" id="KW-0238">DNA-binding</keyword>
<dbReference type="RefSeq" id="WP_157185397.1">
    <property type="nucleotide sequence ID" value="NZ_JACHIT010000001.1"/>
</dbReference>
<dbReference type="Gene3D" id="1.10.357.10">
    <property type="entry name" value="Tetracycline Repressor, domain 2"/>
    <property type="match status" value="1"/>
</dbReference>
<dbReference type="Proteomes" id="UP000540412">
    <property type="component" value="Unassembled WGS sequence"/>
</dbReference>
<dbReference type="InterPro" id="IPR001647">
    <property type="entry name" value="HTH_TetR"/>
</dbReference>
<dbReference type="InterPro" id="IPR009057">
    <property type="entry name" value="Homeodomain-like_sf"/>
</dbReference>
<organism evidence="3 4">
    <name type="scientific">Nocardia transvalensis</name>
    <dbReference type="NCBI Taxonomy" id="37333"/>
    <lineage>
        <taxon>Bacteria</taxon>
        <taxon>Bacillati</taxon>
        <taxon>Actinomycetota</taxon>
        <taxon>Actinomycetes</taxon>
        <taxon>Mycobacteriales</taxon>
        <taxon>Nocardiaceae</taxon>
        <taxon>Nocardia</taxon>
    </lineage>
</organism>
<dbReference type="EMBL" id="JACHIT010000001">
    <property type="protein sequence ID" value="MBB5914880.1"/>
    <property type="molecule type" value="Genomic_DNA"/>
</dbReference>
<proteinExistence type="predicted"/>
<evidence type="ECO:0000313" key="4">
    <source>
        <dbReference type="Proteomes" id="UP000540412"/>
    </source>
</evidence>
<dbReference type="GO" id="GO:0003677">
    <property type="term" value="F:DNA binding"/>
    <property type="evidence" value="ECO:0007669"/>
    <property type="project" value="UniProtKB-KW"/>
</dbReference>
<keyword evidence="4" id="KW-1185">Reference proteome</keyword>
<evidence type="ECO:0000259" key="2">
    <source>
        <dbReference type="Pfam" id="PF00440"/>
    </source>
</evidence>
<feature type="domain" description="HTH tetR-type" evidence="2">
    <location>
        <begin position="13"/>
        <end position="47"/>
    </location>
</feature>